<organism evidence="1 2">
    <name type="scientific">Acinetobacter geminorum</name>
    <dbReference type="NCBI Taxonomy" id="2730922"/>
    <lineage>
        <taxon>Bacteria</taxon>
        <taxon>Pseudomonadati</taxon>
        <taxon>Pseudomonadota</taxon>
        <taxon>Gammaproteobacteria</taxon>
        <taxon>Moraxellales</taxon>
        <taxon>Moraxellaceae</taxon>
        <taxon>Acinetobacter</taxon>
    </lineage>
</organism>
<proteinExistence type="predicted"/>
<dbReference type="EMBL" id="JAUPID010000001">
    <property type="protein sequence ID" value="MDO7360164.1"/>
    <property type="molecule type" value="Genomic_DNA"/>
</dbReference>
<keyword evidence="2" id="KW-1185">Reference proteome</keyword>
<accession>A0ABT8Z698</accession>
<evidence type="ECO:0000313" key="1">
    <source>
        <dbReference type="EMBL" id="MDO7360164.1"/>
    </source>
</evidence>
<evidence type="ECO:0000313" key="2">
    <source>
        <dbReference type="Proteomes" id="UP001175780"/>
    </source>
</evidence>
<reference evidence="1" key="1">
    <citation type="submission" date="2023-07" db="EMBL/GenBank/DDBJ databases">
        <title>Whole genome sequencing of environmental Acinetobacter calcoaceticus-baumannii complex from non-hospital environment.</title>
        <authorList>
            <person name="Wee S.K."/>
            <person name="Khoo E.Z.Y."/>
            <person name="Mohammad T.A.-H."/>
            <person name="Tan S.E.K."/>
            <person name="Yap E.P.H."/>
        </authorList>
    </citation>
    <scope>NUCLEOTIDE SEQUENCE</scope>
    <source>
        <strain evidence="1">PUMA0118</strain>
    </source>
</reference>
<dbReference type="Proteomes" id="UP001175780">
    <property type="component" value="Unassembled WGS sequence"/>
</dbReference>
<sequence length="310" mass="37112">MLDYFGEKANDALEVNRDKWKSSFEKKHKSDVIKLMTEYLNLNHDQDKNIEAKVLNKLVFRDKTNISGWEEYKFKFKDTKLSILDILEYDDVYILTNNNSVVRKVLNYIDDEKVLIINGESYKQLRILFDFLNEVKYVRDNDFKINFYELNECADTEQYDREYIDIMFLTKVESEPFDQIYEYNFDWSEIEINNFVDPAQHENDHIFEIVRSHYNQWWGNSSILIEDKLILKLFPILVISYKNTNVIISPYQIINSNIELMDLSLLSEIVFNNNVDCYISISEIKNEYERLKGILTKKIYEMNVGEKFAL</sequence>
<comment type="caution">
    <text evidence="1">The sequence shown here is derived from an EMBL/GenBank/DDBJ whole genome shotgun (WGS) entry which is preliminary data.</text>
</comment>
<gene>
    <name evidence="1" type="ORF">Q5X34_00450</name>
</gene>
<protein>
    <submittedName>
        <fullName evidence="1">Uncharacterized protein</fullName>
    </submittedName>
</protein>
<name>A0ABT8Z698_9GAMM</name>
<dbReference type="RefSeq" id="WP_304457230.1">
    <property type="nucleotide sequence ID" value="NZ_JAUPID010000001.1"/>
</dbReference>